<dbReference type="AlphaFoldDB" id="A0AAX1NDN7"/>
<sequence>MKTNYLVEKGYLLVLLLIVCGCSSKKISSDTAIKNLPPDKVWEDTSLTIQKRVDLLMQEMTLEEKSSQLLYDSPGIPRLGIPAYNWWNEALHGVARSAPATVFPQTIGLAATFDTALIKNVAGVISDEGRAIFNDRRKKGKGGEQYMGLTFWSPNVNIFRDPRWGRGQETYGEDPYLSGLMGSAFIKGMQGDSPHTRLKVATCAKHFAVHSGPEGERHGFNALSSQQDLRETYLPAFQQCVDAGVEAVMCAYNRTNDEPCCGSPYLLDQILKQEWGFKGHIVSDCGAISDFKWGHHYTDSTTSSVALALKSGVNLNCGQAYQEIALAIKQGLIDEKLIDERLRPLLLTKFKLGLFDPIGTNPYDDLSIKTLDIDHHQNLALEAAEKSIVLLQNRNNVLPLKKELDFLYMVGPMGGNILSLVGNYNGLSSNMTTIVEGVTEVVSPETRVEYRPGALLNSPNQNPIDWYSVQAKEADATIVMLGFTSMLEGEEGEAIASDRHGDNPKMQLPESQLSLLRKLKNDDKPIIAVICAGSPIDLTEVLDVADAVLYAWYSGEAGGKAVANIIFGETSPSGKLPITFPKSIDQLPDFNDYSMAGRTYKYMEENPMFPFGFGLNYGKVNIEDIEVEKNGNDQIHVVGILDNECDFSTEEVLQVYITLDGVDEKVPLASLKSFKRVHLESHQTKRISFLLSANDFSYYDEDGQWVYHQGKAKVHLGFHAPLPQKEKANKIFTHYKTKTINLAKIL</sequence>
<dbReference type="PROSITE" id="PS51257">
    <property type="entry name" value="PROKAR_LIPOPROTEIN"/>
    <property type="match status" value="1"/>
</dbReference>
<dbReference type="GO" id="GO:0046556">
    <property type="term" value="F:alpha-L-arabinofuranosidase activity"/>
    <property type="evidence" value="ECO:0007669"/>
    <property type="project" value="TreeGrafter"/>
</dbReference>
<dbReference type="SMART" id="SM01217">
    <property type="entry name" value="Fn3_like"/>
    <property type="match status" value="1"/>
</dbReference>
<dbReference type="Gene3D" id="2.60.40.10">
    <property type="entry name" value="Immunoglobulins"/>
    <property type="match status" value="1"/>
</dbReference>
<reference evidence="5 6" key="1">
    <citation type="submission" date="2021-05" db="EMBL/GenBank/DDBJ databases">
        <title>Comparative genomic studies on the polysaccharide-degrading batcterial strains of the Flammeovirga genus.</title>
        <authorList>
            <person name="Zewei F."/>
            <person name="Zheng Z."/>
            <person name="Yu L."/>
            <person name="Ruyue G."/>
            <person name="Yanhong M."/>
            <person name="Yuanyuan C."/>
            <person name="Jingyan G."/>
            <person name="Wenjun H."/>
        </authorList>
    </citation>
    <scope>NUCLEOTIDE SEQUENCE [LARGE SCALE GENOMIC DNA]</scope>
    <source>
        <strain evidence="5 6">NBRC:100898</strain>
    </source>
</reference>
<keyword evidence="3 5" id="KW-0378">Hydrolase</keyword>
<protein>
    <submittedName>
        <fullName evidence="5">Glycoside hydrolase family 3 C-terminal domain-containing protein</fullName>
    </submittedName>
</protein>
<dbReference type="PANTHER" id="PTHR42721">
    <property type="entry name" value="SUGAR HYDROLASE-RELATED"/>
    <property type="match status" value="1"/>
</dbReference>
<dbReference type="InterPro" id="IPR026891">
    <property type="entry name" value="Fn3-like"/>
</dbReference>
<accession>A0AAX1NDN7</accession>
<dbReference type="GO" id="GO:0031222">
    <property type="term" value="P:arabinan catabolic process"/>
    <property type="evidence" value="ECO:0007669"/>
    <property type="project" value="TreeGrafter"/>
</dbReference>
<dbReference type="SUPFAM" id="SSF52279">
    <property type="entry name" value="Beta-D-glucan exohydrolase, C-terminal domain"/>
    <property type="match status" value="1"/>
</dbReference>
<dbReference type="InterPro" id="IPR001764">
    <property type="entry name" value="Glyco_hydro_3_N"/>
</dbReference>
<dbReference type="GO" id="GO:0009044">
    <property type="term" value="F:xylan 1,4-beta-xylosidase activity"/>
    <property type="evidence" value="ECO:0007669"/>
    <property type="project" value="InterPro"/>
</dbReference>
<dbReference type="Gene3D" id="3.40.50.1700">
    <property type="entry name" value="Glycoside hydrolase family 3 C-terminal domain"/>
    <property type="match status" value="1"/>
</dbReference>
<evidence type="ECO:0000313" key="5">
    <source>
        <dbReference type="EMBL" id="QWG04282.1"/>
    </source>
</evidence>
<dbReference type="Pfam" id="PF01915">
    <property type="entry name" value="Glyco_hydro_3_C"/>
    <property type="match status" value="1"/>
</dbReference>
<evidence type="ECO:0000313" key="6">
    <source>
        <dbReference type="Proteomes" id="UP000678679"/>
    </source>
</evidence>
<dbReference type="Pfam" id="PF14310">
    <property type="entry name" value="Fn3-like"/>
    <property type="match status" value="1"/>
</dbReference>
<dbReference type="Pfam" id="PF00933">
    <property type="entry name" value="Glyco_hydro_3"/>
    <property type="match status" value="1"/>
</dbReference>
<dbReference type="PANTHER" id="PTHR42721:SF3">
    <property type="entry name" value="BETA-D-XYLOSIDASE 5-RELATED"/>
    <property type="match status" value="1"/>
</dbReference>
<dbReference type="InterPro" id="IPR002772">
    <property type="entry name" value="Glyco_hydro_3_C"/>
</dbReference>
<evidence type="ECO:0000259" key="4">
    <source>
        <dbReference type="SMART" id="SM01217"/>
    </source>
</evidence>
<comment type="similarity">
    <text evidence="1">Belongs to the glycosyl hydrolase 3 family.</text>
</comment>
<dbReference type="PRINTS" id="PR00133">
    <property type="entry name" value="GLHYDRLASE3"/>
</dbReference>
<dbReference type="InterPro" id="IPR044993">
    <property type="entry name" value="BXL"/>
</dbReference>
<organism evidence="5 6">
    <name type="scientific">Flammeovirga yaeyamensis</name>
    <dbReference type="NCBI Taxonomy" id="367791"/>
    <lineage>
        <taxon>Bacteria</taxon>
        <taxon>Pseudomonadati</taxon>
        <taxon>Bacteroidota</taxon>
        <taxon>Cytophagia</taxon>
        <taxon>Cytophagales</taxon>
        <taxon>Flammeovirgaceae</taxon>
        <taxon>Flammeovirga</taxon>
    </lineage>
</organism>
<dbReference type="Proteomes" id="UP000678679">
    <property type="component" value="Chromosome 2"/>
</dbReference>
<dbReference type="SUPFAM" id="SSF51445">
    <property type="entry name" value="(Trans)glycosidases"/>
    <property type="match status" value="1"/>
</dbReference>
<feature type="domain" description="Fibronectin type III-like" evidence="4">
    <location>
        <begin position="651"/>
        <end position="720"/>
    </location>
</feature>
<gene>
    <name evidence="5" type="ORF">KMW28_25655</name>
</gene>
<dbReference type="EMBL" id="CP076133">
    <property type="protein sequence ID" value="QWG04282.1"/>
    <property type="molecule type" value="Genomic_DNA"/>
</dbReference>
<dbReference type="Gene3D" id="3.20.20.300">
    <property type="entry name" value="Glycoside hydrolase, family 3, N-terminal domain"/>
    <property type="match status" value="1"/>
</dbReference>
<dbReference type="InterPro" id="IPR013783">
    <property type="entry name" value="Ig-like_fold"/>
</dbReference>
<dbReference type="InterPro" id="IPR036962">
    <property type="entry name" value="Glyco_hydro_3_N_sf"/>
</dbReference>
<dbReference type="RefSeq" id="WP_205958163.1">
    <property type="nucleotide sequence ID" value="NZ_CP076133.1"/>
</dbReference>
<evidence type="ECO:0000256" key="1">
    <source>
        <dbReference type="ARBA" id="ARBA00005336"/>
    </source>
</evidence>
<dbReference type="InterPro" id="IPR017853">
    <property type="entry name" value="GH"/>
</dbReference>
<evidence type="ECO:0000256" key="2">
    <source>
        <dbReference type="ARBA" id="ARBA00022729"/>
    </source>
</evidence>
<evidence type="ECO:0000256" key="3">
    <source>
        <dbReference type="ARBA" id="ARBA00022801"/>
    </source>
</evidence>
<proteinExistence type="inferred from homology"/>
<dbReference type="InterPro" id="IPR036881">
    <property type="entry name" value="Glyco_hydro_3_C_sf"/>
</dbReference>
<keyword evidence="6" id="KW-1185">Reference proteome</keyword>
<dbReference type="GO" id="GO:0045493">
    <property type="term" value="P:xylan catabolic process"/>
    <property type="evidence" value="ECO:0007669"/>
    <property type="project" value="InterPro"/>
</dbReference>
<keyword evidence="2" id="KW-0732">Signal</keyword>
<name>A0AAX1NDN7_9BACT</name>
<dbReference type="KEGG" id="fya:KMW28_25655"/>